<proteinExistence type="predicted"/>
<evidence type="ECO:0000313" key="4">
    <source>
        <dbReference type="Proteomes" id="UP001160301"/>
    </source>
</evidence>
<feature type="region of interest" description="Disordered" evidence="1">
    <location>
        <begin position="67"/>
        <end position="106"/>
    </location>
</feature>
<evidence type="ECO:0000313" key="3">
    <source>
        <dbReference type="EMBL" id="MDI1432462.1"/>
    </source>
</evidence>
<keyword evidence="4" id="KW-1185">Reference proteome</keyword>
<sequence length="106" mass="10449">MKTTLGLLVLLFASACSGPEVPSAYQPTSPASPAAPPAPRPPVAAVLASADPLEAGVCVPGKPCVLPDAQGAAEDKGGHPHGNHGGHDHGHHGGHGDHGGHNGHKH</sequence>
<feature type="region of interest" description="Disordered" evidence="1">
    <location>
        <begin position="20"/>
        <end position="43"/>
    </location>
</feature>
<feature type="compositionally biased region" description="Basic residues" evidence="1">
    <location>
        <begin position="79"/>
        <end position="93"/>
    </location>
</feature>
<evidence type="ECO:0008006" key="5">
    <source>
        <dbReference type="Google" id="ProtNLM"/>
    </source>
</evidence>
<gene>
    <name evidence="3" type="ORF">QHF89_23410</name>
</gene>
<feature type="signal peptide" evidence="2">
    <location>
        <begin position="1"/>
        <end position="18"/>
    </location>
</feature>
<dbReference type="RefSeq" id="WP_136969745.1">
    <property type="nucleotide sequence ID" value="NZ_JARZHI010000021.1"/>
</dbReference>
<feature type="chain" id="PRO_5046233574" description="Lipoprotein" evidence="2">
    <location>
        <begin position="19"/>
        <end position="106"/>
    </location>
</feature>
<feature type="compositionally biased region" description="Low complexity" evidence="1">
    <location>
        <begin position="22"/>
        <end position="32"/>
    </location>
</feature>
<accession>A0ABT6NVT9</accession>
<organism evidence="3 4">
    <name type="scientific">Polyangium sorediatum</name>
    <dbReference type="NCBI Taxonomy" id="889274"/>
    <lineage>
        <taxon>Bacteria</taxon>
        <taxon>Pseudomonadati</taxon>
        <taxon>Myxococcota</taxon>
        <taxon>Polyangia</taxon>
        <taxon>Polyangiales</taxon>
        <taxon>Polyangiaceae</taxon>
        <taxon>Polyangium</taxon>
    </lineage>
</organism>
<comment type="caution">
    <text evidence="3">The sequence shown here is derived from an EMBL/GenBank/DDBJ whole genome shotgun (WGS) entry which is preliminary data.</text>
</comment>
<dbReference type="EMBL" id="JARZHI010000021">
    <property type="protein sequence ID" value="MDI1432462.1"/>
    <property type="molecule type" value="Genomic_DNA"/>
</dbReference>
<feature type="compositionally biased region" description="Pro residues" evidence="1">
    <location>
        <begin position="33"/>
        <end position="42"/>
    </location>
</feature>
<keyword evidence="2" id="KW-0732">Signal</keyword>
<name>A0ABT6NVT9_9BACT</name>
<protein>
    <recommendedName>
        <fullName evidence="5">Lipoprotein</fullName>
    </recommendedName>
</protein>
<evidence type="ECO:0000256" key="1">
    <source>
        <dbReference type="SAM" id="MobiDB-lite"/>
    </source>
</evidence>
<dbReference type="PROSITE" id="PS51257">
    <property type="entry name" value="PROKAR_LIPOPROTEIN"/>
    <property type="match status" value="1"/>
</dbReference>
<evidence type="ECO:0000256" key="2">
    <source>
        <dbReference type="SAM" id="SignalP"/>
    </source>
</evidence>
<dbReference type="Proteomes" id="UP001160301">
    <property type="component" value="Unassembled WGS sequence"/>
</dbReference>
<reference evidence="3 4" key="1">
    <citation type="submission" date="2023-04" db="EMBL/GenBank/DDBJ databases">
        <title>The genome sequence of Polyangium sorediatum DSM14670.</title>
        <authorList>
            <person name="Zhang X."/>
        </authorList>
    </citation>
    <scope>NUCLEOTIDE SEQUENCE [LARGE SCALE GENOMIC DNA]</scope>
    <source>
        <strain evidence="3 4">DSM 14670</strain>
    </source>
</reference>